<organism evidence="2 3">
    <name type="scientific">Batrachochytrium dendrobatidis (strain JAM81 / FGSC 10211)</name>
    <name type="common">Frog chytrid fungus</name>
    <dbReference type="NCBI Taxonomy" id="684364"/>
    <lineage>
        <taxon>Eukaryota</taxon>
        <taxon>Fungi</taxon>
        <taxon>Fungi incertae sedis</taxon>
        <taxon>Chytridiomycota</taxon>
        <taxon>Chytridiomycota incertae sedis</taxon>
        <taxon>Chytridiomycetes</taxon>
        <taxon>Rhizophydiales</taxon>
        <taxon>Rhizophydiales incertae sedis</taxon>
        <taxon>Batrachochytrium</taxon>
    </lineage>
</organism>
<dbReference type="HOGENOM" id="CLU_416161_0_0_1"/>
<feature type="region of interest" description="Disordered" evidence="1">
    <location>
        <begin position="607"/>
        <end position="659"/>
    </location>
</feature>
<name>F4NZW3_BATDJ</name>
<keyword evidence="3" id="KW-1185">Reference proteome</keyword>
<protein>
    <submittedName>
        <fullName evidence="2">Uncharacterized protein</fullName>
    </submittedName>
</protein>
<gene>
    <name evidence="2" type="ORF">BATDEDRAFT_87733</name>
</gene>
<evidence type="ECO:0000313" key="2">
    <source>
        <dbReference type="EMBL" id="EGF81466.1"/>
    </source>
</evidence>
<accession>F4NZW3</accession>
<dbReference type="AlphaFoldDB" id="F4NZW3"/>
<dbReference type="InParanoid" id="F4NZW3"/>
<evidence type="ECO:0000313" key="3">
    <source>
        <dbReference type="Proteomes" id="UP000007241"/>
    </source>
</evidence>
<feature type="compositionally biased region" description="Polar residues" evidence="1">
    <location>
        <begin position="626"/>
        <end position="636"/>
    </location>
</feature>
<dbReference type="EMBL" id="GL882882">
    <property type="protein sequence ID" value="EGF81466.1"/>
    <property type="molecule type" value="Genomic_DNA"/>
</dbReference>
<feature type="region of interest" description="Disordered" evidence="1">
    <location>
        <begin position="31"/>
        <end position="52"/>
    </location>
</feature>
<dbReference type="OrthoDB" id="10616844at2759"/>
<proteinExistence type="predicted"/>
<dbReference type="Proteomes" id="UP000007241">
    <property type="component" value="Unassembled WGS sequence"/>
</dbReference>
<dbReference type="RefSeq" id="XP_006678212.1">
    <property type="nucleotide sequence ID" value="XM_006678149.1"/>
</dbReference>
<sequence>MMGISALHTYSPIKCGTSNQASPMVGLEHSTHCISSHSSRKRNRRERSEQTTADLVALSPLSARLGGIANHNHTNANVANSLLLVEKEEDQDMEVVASLDVFQSSGMDIDSDKLAAHSIYALTSTQLSAARSLARDRLCKALYLDIQVPVEPDEDQFTTESDSTISSRRFHLATPLRRTNRKLPVQKRHTASFSLSMGRSYNPLYVPDDQPSQSSLKWDNMEYTFNVSAPLAQNLHQSLTTSSSALPWQLPPTQALTTTDGTTKIFVTDHFPIPAFVFYCCRYVLKEVCRVGAHSQSVVRVFNTYDDKGFSNKSSEWNAVVEAVNKDGLLAFLEHLDSVLIDPCRSGSETSNLLNHLGIMRGMEFGHEGTSHLKIGLGVLHTHLMSQNHLIPKVLEPVFQGILAVNQATGTAPLRRDSTIRTPNNATRRLLRDALLLVPSAERNLLQFISLFGTLLTSGGSDSLLSYDGLGSKGPTRSTTPSSSNYLLSSSPIPTPMAERSIQFSHIASYFAPFMCESSTHLNQPISSTTKPPPWASGIIELLIICDTSTESNVSIWTLSRSAMHEIRSQMLTMRTPSRFMVGGVTPRRQARYTASKRDLSSAKKRLFKGMNGGNGKGSSVGSPTGDVSRSASPFTDTLLCETSDIDGEQRNKKRRRLA</sequence>
<dbReference type="GeneID" id="18242896"/>
<evidence type="ECO:0000256" key="1">
    <source>
        <dbReference type="SAM" id="MobiDB-lite"/>
    </source>
</evidence>
<reference evidence="2 3" key="1">
    <citation type="submission" date="2009-12" db="EMBL/GenBank/DDBJ databases">
        <title>The draft genome of Batrachochytrium dendrobatidis.</title>
        <authorList>
            <consortium name="US DOE Joint Genome Institute (JGI-PGF)"/>
            <person name="Kuo A."/>
            <person name="Salamov A."/>
            <person name="Schmutz J."/>
            <person name="Lucas S."/>
            <person name="Pitluck S."/>
            <person name="Rosenblum E."/>
            <person name="Stajich J."/>
            <person name="Eisen M."/>
            <person name="Grigoriev I.V."/>
        </authorList>
    </citation>
    <scope>NUCLEOTIDE SEQUENCE [LARGE SCALE GENOMIC DNA]</scope>
    <source>
        <strain evidence="3">JAM81 / FGSC 10211</strain>
    </source>
</reference>